<dbReference type="AlphaFoldDB" id="A0A0G4P5N9"/>
<protein>
    <submittedName>
        <fullName evidence="3">FAD dependent oxidoreductase</fullName>
    </submittedName>
</protein>
<dbReference type="InterPro" id="IPR036188">
    <property type="entry name" value="FAD/NAD-bd_sf"/>
</dbReference>
<accession>A0A0G4P5N9</accession>
<dbReference type="Gene3D" id="3.50.50.60">
    <property type="entry name" value="FAD/NAD(P)-binding domain"/>
    <property type="match status" value="1"/>
</dbReference>
<dbReference type="STRING" id="1429867.A0A0G4P5N9"/>
<dbReference type="Proteomes" id="UP000053732">
    <property type="component" value="Unassembled WGS sequence"/>
</dbReference>
<dbReference type="Pfam" id="PF01266">
    <property type="entry name" value="DAO"/>
    <property type="match status" value="1"/>
</dbReference>
<dbReference type="SUPFAM" id="SSF51905">
    <property type="entry name" value="FAD/NAD(P)-binding domain"/>
    <property type="match status" value="1"/>
</dbReference>
<organism evidence="3 4">
    <name type="scientific">Penicillium camemberti (strain FM 013)</name>
    <dbReference type="NCBI Taxonomy" id="1429867"/>
    <lineage>
        <taxon>Eukaryota</taxon>
        <taxon>Fungi</taxon>
        <taxon>Dikarya</taxon>
        <taxon>Ascomycota</taxon>
        <taxon>Pezizomycotina</taxon>
        <taxon>Eurotiomycetes</taxon>
        <taxon>Eurotiomycetidae</taxon>
        <taxon>Eurotiales</taxon>
        <taxon>Aspergillaceae</taxon>
        <taxon>Penicillium</taxon>
    </lineage>
</organism>
<reference evidence="3 4" key="1">
    <citation type="journal article" date="2014" name="Nat. Commun.">
        <title>Multiple recent horizontal transfers of a large genomic region in cheese making fungi.</title>
        <authorList>
            <person name="Cheeseman K."/>
            <person name="Ropars J."/>
            <person name="Renault P."/>
            <person name="Dupont J."/>
            <person name="Gouzy J."/>
            <person name="Branca A."/>
            <person name="Abraham A.L."/>
            <person name="Ceppi M."/>
            <person name="Conseiller E."/>
            <person name="Debuchy R."/>
            <person name="Malagnac F."/>
            <person name="Goarin A."/>
            <person name="Silar P."/>
            <person name="Lacoste S."/>
            <person name="Sallet E."/>
            <person name="Bensimon A."/>
            <person name="Giraud T."/>
            <person name="Brygoo Y."/>
        </authorList>
    </citation>
    <scope>NUCLEOTIDE SEQUENCE [LARGE SCALE GENOMIC DNA]</scope>
    <source>
        <strain evidence="4">FM 013</strain>
    </source>
</reference>
<dbReference type="EMBL" id="HG793139">
    <property type="protein sequence ID" value="CRL21630.1"/>
    <property type="molecule type" value="Genomic_DNA"/>
</dbReference>
<feature type="region of interest" description="Disordered" evidence="1">
    <location>
        <begin position="1"/>
        <end position="35"/>
    </location>
</feature>
<evidence type="ECO:0000313" key="3">
    <source>
        <dbReference type="EMBL" id="CRL21630.1"/>
    </source>
</evidence>
<name>A0A0G4P5N9_PENC3</name>
<dbReference type="Gene3D" id="3.30.9.10">
    <property type="entry name" value="D-Amino Acid Oxidase, subunit A, domain 2"/>
    <property type="match status" value="1"/>
</dbReference>
<proteinExistence type="predicted"/>
<evidence type="ECO:0000256" key="1">
    <source>
        <dbReference type="SAM" id="MobiDB-lite"/>
    </source>
</evidence>
<gene>
    <name evidence="3" type="ORF">PCAMFM013_S006g000170</name>
</gene>
<evidence type="ECO:0000313" key="4">
    <source>
        <dbReference type="Proteomes" id="UP000053732"/>
    </source>
</evidence>
<feature type="domain" description="FAD dependent oxidoreductase" evidence="2">
    <location>
        <begin position="43"/>
        <end position="422"/>
    </location>
</feature>
<dbReference type="PANTHER" id="PTHR13847">
    <property type="entry name" value="SARCOSINE DEHYDROGENASE-RELATED"/>
    <property type="match status" value="1"/>
</dbReference>
<keyword evidence="4" id="KW-1185">Reference proteome</keyword>
<dbReference type="PANTHER" id="PTHR13847:SF279">
    <property type="entry name" value="FAD DEPENDENT OXIDOREDUCTASE DOMAIN-CONTAINING PROTEIN-RELATED"/>
    <property type="match status" value="1"/>
</dbReference>
<dbReference type="GO" id="GO:0005737">
    <property type="term" value="C:cytoplasm"/>
    <property type="evidence" value="ECO:0007669"/>
    <property type="project" value="TreeGrafter"/>
</dbReference>
<sequence length="454" mass="49676">MSSNSDAKSFPRPAAGYTQPFWRTQPDPLDNHQTTPDLPEETDILIIGGGYVGASAAYRLLAENPQNPTSRVVLVEARELCSGATGRNGGHLRPDIYYATALFAKRYGIEAAAEIVRFELSHMKIIEELVRKENIDCDLTFTRSYDMYLDENQLKKVKTFYDSLVDQGLDFMDDVKYLSEAETRDTAHVRDAKGGFSFPTGHIWPYKLVSHLIRVAVSHGLNLQTNTPVSAIGETPNADGFWPVTTSRGVINARKIILATNAYTSALAPQYSKAIIPCKGVCSQIAAAPGAPRQELPGTYCTRSGPGACVYQISRNDGSLIVGGAAHLYNDDREEWYNNPDDGKLIEVAADYLDGYMQRTFLGWEDSKAEIKHIWAGVMGYSADSLPHVGSIPGKPGQFIAAGFHGHGMPVAFLSGKAIADMVQSSVPFEETGLPRLYKTSLARLDPVYDDILG</sequence>
<dbReference type="InterPro" id="IPR006076">
    <property type="entry name" value="FAD-dep_OxRdtase"/>
</dbReference>
<evidence type="ECO:0000259" key="2">
    <source>
        <dbReference type="Pfam" id="PF01266"/>
    </source>
</evidence>